<evidence type="ECO:0000256" key="1">
    <source>
        <dbReference type="ARBA" id="ARBA00009481"/>
    </source>
</evidence>
<keyword evidence="8" id="KW-1185">Reference proteome</keyword>
<dbReference type="Proteomes" id="UP000198939">
    <property type="component" value="Unassembled WGS sequence"/>
</dbReference>
<dbReference type="Proteomes" id="UP000183063">
    <property type="component" value="Unassembled WGS sequence"/>
</dbReference>
<evidence type="ECO:0000313" key="5">
    <source>
        <dbReference type="EMBL" id="SEH65009.1"/>
    </source>
</evidence>
<gene>
    <name evidence="5" type="primary">mshA_2</name>
    <name evidence="5" type="ORF">RTCCBAU85039_1595</name>
    <name evidence="6" type="ORF">SAMN05216228_100587</name>
</gene>
<dbReference type="PANTHER" id="PTHR12526:SF640">
    <property type="entry name" value="COLANIC ACID BIOSYNTHESIS GLYCOSYLTRANSFERASE WCAL-RELATED"/>
    <property type="match status" value="1"/>
</dbReference>
<evidence type="ECO:0000259" key="4">
    <source>
        <dbReference type="Pfam" id="PF00534"/>
    </source>
</evidence>
<protein>
    <submittedName>
        <fullName evidence="5">D-inositol 3-phosphate glycosyltransferase</fullName>
        <ecNumber evidence="5">2.4.1.250</ecNumber>
    </submittedName>
    <submittedName>
        <fullName evidence="6">Mannosyltransferase</fullName>
    </submittedName>
</protein>
<reference evidence="7" key="3">
    <citation type="submission" date="2016-10" db="EMBL/GenBank/DDBJ databases">
        <authorList>
            <person name="Wibberg D."/>
        </authorList>
    </citation>
    <scope>NUCLEOTIDE SEQUENCE [LARGE SCALE GENOMIC DNA]</scope>
</reference>
<dbReference type="Gene3D" id="3.40.50.2000">
    <property type="entry name" value="Glycogen Phosphorylase B"/>
    <property type="match status" value="2"/>
</dbReference>
<organism evidence="5 7">
    <name type="scientific">Rhizobium tibeticum</name>
    <dbReference type="NCBI Taxonomy" id="501024"/>
    <lineage>
        <taxon>Bacteria</taxon>
        <taxon>Pseudomonadati</taxon>
        <taxon>Pseudomonadota</taxon>
        <taxon>Alphaproteobacteria</taxon>
        <taxon>Hyphomicrobiales</taxon>
        <taxon>Rhizobiaceae</taxon>
        <taxon>Rhizobium/Agrobacterium group</taxon>
        <taxon>Rhizobium</taxon>
    </lineage>
</organism>
<dbReference type="InterPro" id="IPR001296">
    <property type="entry name" value="Glyco_trans_1"/>
</dbReference>
<accession>A0A1H8HAJ6</accession>
<comment type="similarity">
    <text evidence="1">Belongs to the glycosyltransferase group 1 family. Glycosyltransferase 4 subfamily.</text>
</comment>
<dbReference type="EC" id="2.4.1.250" evidence="5"/>
<reference evidence="6 8" key="2">
    <citation type="submission" date="2016-10" db="EMBL/GenBank/DDBJ databases">
        <authorList>
            <person name="Varghese N."/>
            <person name="Submissions S."/>
        </authorList>
    </citation>
    <scope>NUCLEOTIDE SEQUENCE [LARGE SCALE GENOMIC DNA]</scope>
    <source>
        <strain evidence="6 8">CGMCC 1.7071</strain>
    </source>
</reference>
<dbReference type="CDD" id="cd03801">
    <property type="entry name" value="GT4_PimA-like"/>
    <property type="match status" value="1"/>
</dbReference>
<sequence>MHPAAPRRTKFFPFPGADEPVEGRDQPAIINVSDVEIIAPNFKKRLSGVTSTIIQLIPVQRALGEKIAALGPGLPASLPHIRFRDLPKLWRAPRSRPFRIWHARRNIEMLAAIVMRDVLRMPLKIVFTSASQRRHTGWTKWLISKMDAVIATSGKTADYLEVPNTVVLHGIDTTRFSPSDDKAGARRGLGLDATKKIAGCFGRVRRQKGTDLFVDSMIALLPTRPDWMAIVAGRATTQHVEFEKELKARVAAAGLADRILFVGEHTNINDWYRMLDLFVAPQRWEGFGLTPLEAMATAVPVVATDVGAFPELLLTGANETGVIVPRDNEDAMAQAAGLFMDDDSRRQRASARARVHAMNAFSIEGEAQKIGAVYRSL</sequence>
<dbReference type="SUPFAM" id="SSF53756">
    <property type="entry name" value="UDP-Glycosyltransferase/glycogen phosphorylase"/>
    <property type="match status" value="1"/>
</dbReference>
<keyword evidence="3 5" id="KW-0808">Transferase</keyword>
<dbReference type="AlphaFoldDB" id="A0A1H8HAJ6"/>
<dbReference type="GO" id="GO:0102710">
    <property type="term" value="F:D-inositol-3-phosphate glycosyltransferase activity"/>
    <property type="evidence" value="ECO:0007669"/>
    <property type="project" value="UniProtKB-EC"/>
</dbReference>
<evidence type="ECO:0000313" key="6">
    <source>
        <dbReference type="EMBL" id="SEN52787.1"/>
    </source>
</evidence>
<dbReference type="EMBL" id="FNXB01000007">
    <property type="protein sequence ID" value="SEH65009.1"/>
    <property type="molecule type" value="Genomic_DNA"/>
</dbReference>
<feature type="domain" description="Glycosyl transferase family 1" evidence="4">
    <location>
        <begin position="186"/>
        <end position="354"/>
    </location>
</feature>
<dbReference type="EMBL" id="FOCV01000005">
    <property type="protein sequence ID" value="SEN52787.1"/>
    <property type="molecule type" value="Genomic_DNA"/>
</dbReference>
<evidence type="ECO:0000256" key="3">
    <source>
        <dbReference type="ARBA" id="ARBA00022679"/>
    </source>
</evidence>
<dbReference type="Pfam" id="PF00534">
    <property type="entry name" value="Glycos_transf_1"/>
    <property type="match status" value="1"/>
</dbReference>
<reference evidence="5" key="1">
    <citation type="submission" date="2016-10" db="EMBL/GenBank/DDBJ databases">
        <authorList>
            <person name="de Groot N.N."/>
        </authorList>
    </citation>
    <scope>NUCLEOTIDE SEQUENCE [LARGE SCALE GENOMIC DNA]</scope>
    <source>
        <strain evidence="5">CCBAU85039</strain>
    </source>
</reference>
<dbReference type="PANTHER" id="PTHR12526">
    <property type="entry name" value="GLYCOSYLTRANSFERASE"/>
    <property type="match status" value="1"/>
</dbReference>
<evidence type="ECO:0000313" key="8">
    <source>
        <dbReference type="Proteomes" id="UP000198939"/>
    </source>
</evidence>
<evidence type="ECO:0000313" key="7">
    <source>
        <dbReference type="Proteomes" id="UP000183063"/>
    </source>
</evidence>
<keyword evidence="2 5" id="KW-0328">Glycosyltransferase</keyword>
<dbReference type="STRING" id="501024.RTCCBAU85039_1595"/>
<proteinExistence type="inferred from homology"/>
<evidence type="ECO:0000256" key="2">
    <source>
        <dbReference type="ARBA" id="ARBA00022676"/>
    </source>
</evidence>
<name>A0A1H8HAJ6_9HYPH</name>